<accession>A0A699K9D9</accession>
<keyword evidence="2" id="KW-0695">RNA-directed DNA polymerase</keyword>
<reference evidence="2" key="1">
    <citation type="journal article" date="2019" name="Sci. Rep.">
        <title>Draft genome of Tanacetum cinerariifolium, the natural source of mosquito coil.</title>
        <authorList>
            <person name="Yamashiro T."/>
            <person name="Shiraishi A."/>
            <person name="Satake H."/>
            <person name="Nakayama K."/>
        </authorList>
    </citation>
    <scope>NUCLEOTIDE SEQUENCE</scope>
</reference>
<evidence type="ECO:0000259" key="1">
    <source>
        <dbReference type="Pfam" id="PF24626"/>
    </source>
</evidence>
<organism evidence="2">
    <name type="scientific">Tanacetum cinerariifolium</name>
    <name type="common">Dalmatian daisy</name>
    <name type="synonym">Chrysanthemum cinerariifolium</name>
    <dbReference type="NCBI Taxonomy" id="118510"/>
    <lineage>
        <taxon>Eukaryota</taxon>
        <taxon>Viridiplantae</taxon>
        <taxon>Streptophyta</taxon>
        <taxon>Embryophyta</taxon>
        <taxon>Tracheophyta</taxon>
        <taxon>Spermatophyta</taxon>
        <taxon>Magnoliopsida</taxon>
        <taxon>eudicotyledons</taxon>
        <taxon>Gunneridae</taxon>
        <taxon>Pentapetalae</taxon>
        <taxon>asterids</taxon>
        <taxon>campanulids</taxon>
        <taxon>Asterales</taxon>
        <taxon>Asteraceae</taxon>
        <taxon>Asteroideae</taxon>
        <taxon>Anthemideae</taxon>
        <taxon>Anthemidinae</taxon>
        <taxon>Tanacetum</taxon>
    </lineage>
</organism>
<comment type="caution">
    <text evidence="2">The sequence shown here is derived from an EMBL/GenBank/DDBJ whole genome shotgun (WGS) entry which is preliminary data.</text>
</comment>
<keyword evidence="2" id="KW-0548">Nucleotidyltransferase</keyword>
<feature type="domain" description="Tf2-1-like SH3-like" evidence="1">
    <location>
        <begin position="74"/>
        <end position="108"/>
    </location>
</feature>
<sequence length="111" mass="12592">MNVRSRRSTKVDESKLCDIPVVCDVRTLIIKEAHAMKYSVRPGAETGESKMIGLEMEQETTKEVVIKKRLKEAKVSVVRVDKKGELAPRYVGPLEILERIGPVAYRLRIAR</sequence>
<evidence type="ECO:0000313" key="2">
    <source>
        <dbReference type="EMBL" id="GFA81743.1"/>
    </source>
</evidence>
<protein>
    <submittedName>
        <fullName evidence="2">Reverse transcriptase domain-containing protein</fullName>
    </submittedName>
</protein>
<dbReference type="InterPro" id="IPR056924">
    <property type="entry name" value="SH3_Tf2-1"/>
</dbReference>
<gene>
    <name evidence="2" type="ORF">Tci_653715</name>
</gene>
<keyword evidence="2" id="KW-0808">Transferase</keyword>
<dbReference type="EMBL" id="BKCJ010493656">
    <property type="protein sequence ID" value="GFA81743.1"/>
    <property type="molecule type" value="Genomic_DNA"/>
</dbReference>
<name>A0A699K9D9_TANCI</name>
<dbReference type="Pfam" id="PF24626">
    <property type="entry name" value="SH3_Tf2-1"/>
    <property type="match status" value="1"/>
</dbReference>
<dbReference type="GO" id="GO:0003964">
    <property type="term" value="F:RNA-directed DNA polymerase activity"/>
    <property type="evidence" value="ECO:0007669"/>
    <property type="project" value="UniProtKB-KW"/>
</dbReference>
<dbReference type="AlphaFoldDB" id="A0A699K9D9"/>
<proteinExistence type="predicted"/>